<sequence length="187" mass="20925">MRVQHNTPPQAQGARDADESRDTHGGQAARNPNDETSELPEGERGRGTGMAPSVPTLVTAQRFVHSARAELPSQEARELENILHRARTLSSEPHKRMRMENEESADESEPVLDEEGRSRVLQRYLVEKAKLRAGLRAREQWLSQIQALRREEGELAKACRATLDQLLERSLGEEYAATMLSPPASPK</sequence>
<protein>
    <submittedName>
        <fullName evidence="2">Uncharacterized protein</fullName>
    </submittedName>
</protein>
<feature type="compositionally biased region" description="Basic and acidic residues" evidence="1">
    <location>
        <begin position="92"/>
        <end position="101"/>
    </location>
</feature>
<feature type="compositionally biased region" description="Polar residues" evidence="1">
    <location>
        <begin position="1"/>
        <end position="10"/>
    </location>
</feature>
<evidence type="ECO:0000313" key="2">
    <source>
        <dbReference type="EMBL" id="WFD01950.1"/>
    </source>
</evidence>
<feature type="region of interest" description="Disordered" evidence="1">
    <location>
        <begin position="85"/>
        <end position="115"/>
    </location>
</feature>
<name>A0AAF0DYK1_9BASI</name>
<dbReference type="EMBL" id="CP119934">
    <property type="protein sequence ID" value="WFD01950.1"/>
    <property type="molecule type" value="Genomic_DNA"/>
</dbReference>
<gene>
    <name evidence="2" type="ORF">MOBT1_000631</name>
</gene>
<evidence type="ECO:0000256" key="1">
    <source>
        <dbReference type="SAM" id="MobiDB-lite"/>
    </source>
</evidence>
<feature type="region of interest" description="Disordered" evidence="1">
    <location>
        <begin position="1"/>
        <end position="61"/>
    </location>
</feature>
<evidence type="ECO:0000313" key="3">
    <source>
        <dbReference type="Proteomes" id="UP001214603"/>
    </source>
</evidence>
<dbReference type="Proteomes" id="UP001214603">
    <property type="component" value="Chromosome 1"/>
</dbReference>
<proteinExistence type="predicted"/>
<accession>A0AAF0DYK1</accession>
<dbReference type="AlphaFoldDB" id="A0AAF0DYK1"/>
<reference evidence="2" key="1">
    <citation type="submission" date="2023-03" db="EMBL/GenBank/DDBJ databases">
        <title>Mating type loci evolution in Malassezia.</title>
        <authorList>
            <person name="Coelho M.A."/>
        </authorList>
    </citation>
    <scope>NUCLEOTIDE SEQUENCE</scope>
    <source>
        <strain evidence="2">CBS 7876</strain>
    </source>
</reference>
<keyword evidence="3" id="KW-1185">Reference proteome</keyword>
<organism evidence="2 3">
    <name type="scientific">Malassezia obtusa</name>
    <dbReference type="NCBI Taxonomy" id="76774"/>
    <lineage>
        <taxon>Eukaryota</taxon>
        <taxon>Fungi</taxon>
        <taxon>Dikarya</taxon>
        <taxon>Basidiomycota</taxon>
        <taxon>Ustilaginomycotina</taxon>
        <taxon>Malasseziomycetes</taxon>
        <taxon>Malasseziales</taxon>
        <taxon>Malasseziaceae</taxon>
        <taxon>Malassezia</taxon>
    </lineage>
</organism>
<feature type="compositionally biased region" description="Acidic residues" evidence="1">
    <location>
        <begin position="102"/>
        <end position="113"/>
    </location>
</feature>
<feature type="compositionally biased region" description="Basic and acidic residues" evidence="1">
    <location>
        <begin position="15"/>
        <end position="24"/>
    </location>
</feature>